<dbReference type="Proteomes" id="UP000501128">
    <property type="component" value="Chromosome"/>
</dbReference>
<accession>A0A7L5DP03</accession>
<dbReference type="PANTHER" id="PTHR30160:SF1">
    <property type="entry name" value="LIPOPOLYSACCHARIDE 1,2-N-ACETYLGLUCOSAMINETRANSFERASE-RELATED"/>
    <property type="match status" value="1"/>
</dbReference>
<proteinExistence type="predicted"/>
<protein>
    <submittedName>
        <fullName evidence="3">Glycosyltransferase family 9 protein</fullName>
    </submittedName>
</protein>
<dbReference type="RefSeq" id="WP_169551177.1">
    <property type="nucleotide sequence ID" value="NZ_CP051677.1"/>
</dbReference>
<sequence>MASPVKILVLRFSSIGDIVLTTPVMRCLKQQLPDAEVHFCTKRAFQTLVETNPYIDKIHYLDGGLSELLAQLRPERFDYIIDLHNNLRTRMIKLGLLGVKAYSFDKLNLRKYLYVRWKVNAMPDVHIVDRYMDTVRPLGVINDENGLDYFIPYKDQIEPEWLPATHRADYVAYAIGGQHATKKLPVPRMIELCRRINYPVVLLGGKEDRAAGAEIEQALGSGLIYNACGQYNLNQSASLLQRARVVFSHDTGLMHIAAALKKKVYSIWGNTTPQLGMYPYKTNYVVLEKTGLGCRPCSKIGFDACPLGHFKCMNELPLDFEMRDLRTKKNF</sequence>
<dbReference type="GO" id="GO:0008713">
    <property type="term" value="F:ADP-heptose-lipopolysaccharide heptosyltransferase activity"/>
    <property type="evidence" value="ECO:0007669"/>
    <property type="project" value="TreeGrafter"/>
</dbReference>
<dbReference type="AlphaFoldDB" id="A0A7L5DP03"/>
<dbReference type="InterPro" id="IPR002201">
    <property type="entry name" value="Glyco_trans_9"/>
</dbReference>
<dbReference type="EMBL" id="CP051677">
    <property type="protein sequence ID" value="QJD79211.1"/>
    <property type="molecule type" value="Genomic_DNA"/>
</dbReference>
<gene>
    <name evidence="3" type="ORF">HH216_12900</name>
</gene>
<dbReference type="SUPFAM" id="SSF53756">
    <property type="entry name" value="UDP-Glycosyltransferase/glycogen phosphorylase"/>
    <property type="match status" value="1"/>
</dbReference>
<dbReference type="GO" id="GO:0005829">
    <property type="term" value="C:cytosol"/>
    <property type="evidence" value="ECO:0007669"/>
    <property type="project" value="TreeGrafter"/>
</dbReference>
<reference evidence="3 4" key="1">
    <citation type="submission" date="2020-04" db="EMBL/GenBank/DDBJ databases">
        <title>Genome sequencing of novel species.</title>
        <authorList>
            <person name="Heo J."/>
            <person name="Kim S.-J."/>
            <person name="Kim J.-S."/>
            <person name="Hong S.-B."/>
            <person name="Kwon S.-W."/>
        </authorList>
    </citation>
    <scope>NUCLEOTIDE SEQUENCE [LARGE SCALE GENOMIC DNA]</scope>
    <source>
        <strain evidence="3 4">CJU-R4</strain>
    </source>
</reference>
<evidence type="ECO:0000313" key="3">
    <source>
        <dbReference type="EMBL" id="QJD79211.1"/>
    </source>
</evidence>
<evidence type="ECO:0000256" key="2">
    <source>
        <dbReference type="ARBA" id="ARBA00022679"/>
    </source>
</evidence>
<dbReference type="InterPro" id="IPR051199">
    <property type="entry name" value="LPS_LOS_Heptosyltrfase"/>
</dbReference>
<organism evidence="3 4">
    <name type="scientific">Spirosoma rhododendri</name>
    <dbReference type="NCBI Taxonomy" id="2728024"/>
    <lineage>
        <taxon>Bacteria</taxon>
        <taxon>Pseudomonadati</taxon>
        <taxon>Bacteroidota</taxon>
        <taxon>Cytophagia</taxon>
        <taxon>Cytophagales</taxon>
        <taxon>Cytophagaceae</taxon>
        <taxon>Spirosoma</taxon>
    </lineage>
</organism>
<evidence type="ECO:0000256" key="1">
    <source>
        <dbReference type="ARBA" id="ARBA00022676"/>
    </source>
</evidence>
<name>A0A7L5DP03_9BACT</name>
<keyword evidence="1" id="KW-0328">Glycosyltransferase</keyword>
<dbReference type="PANTHER" id="PTHR30160">
    <property type="entry name" value="TETRAACYLDISACCHARIDE 4'-KINASE-RELATED"/>
    <property type="match status" value="1"/>
</dbReference>
<evidence type="ECO:0000313" key="4">
    <source>
        <dbReference type="Proteomes" id="UP000501128"/>
    </source>
</evidence>
<dbReference type="Pfam" id="PF01075">
    <property type="entry name" value="Glyco_transf_9"/>
    <property type="match status" value="1"/>
</dbReference>
<dbReference type="KEGG" id="srho:HH216_12900"/>
<dbReference type="CDD" id="cd03789">
    <property type="entry name" value="GT9_LPS_heptosyltransferase"/>
    <property type="match status" value="1"/>
</dbReference>
<keyword evidence="4" id="KW-1185">Reference proteome</keyword>
<dbReference type="GO" id="GO:0009244">
    <property type="term" value="P:lipopolysaccharide core region biosynthetic process"/>
    <property type="evidence" value="ECO:0007669"/>
    <property type="project" value="TreeGrafter"/>
</dbReference>
<dbReference type="Gene3D" id="3.40.50.2000">
    <property type="entry name" value="Glycogen Phosphorylase B"/>
    <property type="match status" value="2"/>
</dbReference>
<keyword evidence="2 3" id="KW-0808">Transferase</keyword>